<keyword evidence="1" id="KW-1185">Reference proteome</keyword>
<dbReference type="Proteomes" id="UP000694863">
    <property type="component" value="Unplaced"/>
</dbReference>
<sequence length="461" mass="52261">MCFLIWNLAVCCPLPVPSTGHGSLGNAELLLAKPSLKARYQLPLRLTHVPKRSCPLLRNTLQHVQDPGDLEAKGRLDAETLHLKKQPRCGVPDIVEYNFFPKKVKWLTYNLTYRIMNYTPHLLPSTVDDAIQAAFKVWSDETQLNFTRLFRGTADIMIFFGSKEHGDFFPFDGPLGQLAHAFPPGEGLGGDVHFDDDERWTNDSTGCNLFAVAAHEFGHALGLHHSTDSNALMYPIYTHPGKRKNILSEDDVKGIQALYGPRKRSFASQTPEKCDPHFTADAVTQFQGATIIFKDAFFWCDHPQFPEAKPLLIHSFWPDLPNQIDAAYEDPVEAHIVLFRGKDFWVLQSHMVLHGYPKAISELGFPKDTHCIDAAVHDSHTRITTFFTADKYWRFNEERQTMEDGYPKSITDGFSGIENKVDAAYQHQGSIYFFCGETLSEYSISEERVIQMSKVNDFLNC</sequence>
<evidence type="ECO:0000313" key="2">
    <source>
        <dbReference type="RefSeq" id="XP_045153670.1"/>
    </source>
</evidence>
<proteinExistence type="predicted"/>
<name>A0AC55DPK0_ECHTE</name>
<accession>A0AC55DPK0</accession>
<dbReference type="RefSeq" id="XP_045153670.1">
    <property type="nucleotide sequence ID" value="XM_045297735.1"/>
</dbReference>
<gene>
    <name evidence="2" type="primary">LOC101654942</name>
</gene>
<evidence type="ECO:0000313" key="1">
    <source>
        <dbReference type="Proteomes" id="UP000694863"/>
    </source>
</evidence>
<organism evidence="1 2">
    <name type="scientific">Echinops telfairi</name>
    <name type="common">Lesser hedgehog tenrec</name>
    <dbReference type="NCBI Taxonomy" id="9371"/>
    <lineage>
        <taxon>Eukaryota</taxon>
        <taxon>Metazoa</taxon>
        <taxon>Chordata</taxon>
        <taxon>Craniata</taxon>
        <taxon>Vertebrata</taxon>
        <taxon>Euteleostomi</taxon>
        <taxon>Mammalia</taxon>
        <taxon>Eutheria</taxon>
        <taxon>Afrotheria</taxon>
        <taxon>Tenrecidae</taxon>
        <taxon>Tenrecinae</taxon>
        <taxon>Echinops</taxon>
    </lineage>
</organism>
<protein>
    <submittedName>
        <fullName evidence="2">Collagenase 3-like</fullName>
    </submittedName>
</protein>
<reference evidence="2" key="1">
    <citation type="submission" date="2025-08" db="UniProtKB">
        <authorList>
            <consortium name="RefSeq"/>
        </authorList>
    </citation>
    <scope>IDENTIFICATION</scope>
</reference>